<dbReference type="Pfam" id="PF03798">
    <property type="entry name" value="TRAM_LAG1_CLN8"/>
    <property type="match status" value="1"/>
</dbReference>
<keyword evidence="10 12" id="KW-0371">Homeobox</keyword>
<accession>A0A4S2MEF1</accession>
<reference evidence="16 17" key="1">
    <citation type="journal article" date="2019" name="BMC Genomics">
        <title>New insights from Opisthorchis felineus genome: update on genomics of the epidemiologically important liver flukes.</title>
        <authorList>
            <person name="Ershov N.I."/>
            <person name="Mordvinov V.A."/>
            <person name="Prokhortchouk E.B."/>
            <person name="Pakharukova M.Y."/>
            <person name="Gunbin K.V."/>
            <person name="Ustyantsev K."/>
            <person name="Genaev M.A."/>
            <person name="Blinov A.G."/>
            <person name="Mazur A."/>
            <person name="Boulygina E."/>
            <person name="Tsygankova S."/>
            <person name="Khrameeva E."/>
            <person name="Chekanov N."/>
            <person name="Fan G."/>
            <person name="Xiao A."/>
            <person name="Zhang H."/>
            <person name="Xu X."/>
            <person name="Yang H."/>
            <person name="Solovyev V."/>
            <person name="Lee S.M."/>
            <person name="Liu X."/>
            <person name="Afonnikov D.A."/>
            <person name="Skryabin K.G."/>
        </authorList>
    </citation>
    <scope>NUCLEOTIDE SEQUENCE [LARGE SCALE GENOMIC DNA]</scope>
    <source>
        <strain evidence="16">AK-0245</strain>
        <tissue evidence="16">Whole organism</tissue>
    </source>
</reference>
<dbReference type="CDD" id="cd00086">
    <property type="entry name" value="homeodomain"/>
    <property type="match status" value="1"/>
</dbReference>
<feature type="transmembrane region" description="Helical" evidence="13">
    <location>
        <begin position="140"/>
        <end position="159"/>
    </location>
</feature>
<feature type="transmembrane region" description="Helical" evidence="13">
    <location>
        <begin position="184"/>
        <end position="203"/>
    </location>
</feature>
<feature type="transmembrane region" description="Helical" evidence="13">
    <location>
        <begin position="264"/>
        <end position="286"/>
    </location>
</feature>
<dbReference type="EMBL" id="SJOL01001109">
    <property type="protein sequence ID" value="TGZ75091.1"/>
    <property type="molecule type" value="Genomic_DNA"/>
</dbReference>
<keyword evidence="10 12" id="KW-0539">Nucleus</keyword>
<dbReference type="InterPro" id="IPR001356">
    <property type="entry name" value="HD"/>
</dbReference>
<dbReference type="InterPro" id="IPR016439">
    <property type="entry name" value="Lag1/Lac1-like"/>
</dbReference>
<evidence type="ECO:0000256" key="13">
    <source>
        <dbReference type="SAM" id="Phobius"/>
    </source>
</evidence>
<protein>
    <recommendedName>
        <fullName evidence="18">Homeobox domain-containing protein</fullName>
    </recommendedName>
</protein>
<sequence length="393" mass="46126">MSWLIDSYQTFRGYLWSDWFWLPYPVTWAEVRTYSKEYEASSFLKRCLLVASVLSVLRYVLTHFLFVPLGQHFGLRLPNRSSVAPNALLESTFSKTRRPSKETIQQVSEALDMDPKAVEFWFHKRRNLSKTPVILKFSESGWKFCFYTTMFFYGVYVLHDKDYLYDTSLSLIGYPKHHMPTEIHWYYVIELGYYLSELFWVFYGVRRSDFKVLIVHHMATIGLLSFSYTTNYHRIGAIILGLHDIADCWMESAKMFKYLNRHQIAEVLFIIFVGVWVITRLTYFPFWVIHAVFKYGYPESGIYPVYALIVGWLLLLQFMHVYWFGLIVNIALQLKTKGEATQDCRSDSETSDELAYANGSHSPLEAKVNGFVLPDLRDGDQSLSHRTPTEFVK</sequence>
<evidence type="ECO:0000256" key="2">
    <source>
        <dbReference type="ARBA" id="ARBA00004760"/>
    </source>
</evidence>
<dbReference type="PROSITE" id="PS50922">
    <property type="entry name" value="TLC"/>
    <property type="match status" value="1"/>
</dbReference>
<evidence type="ECO:0000256" key="6">
    <source>
        <dbReference type="ARBA" id="ARBA00022824"/>
    </source>
</evidence>
<evidence type="ECO:0000256" key="11">
    <source>
        <dbReference type="PROSITE-ProRule" id="PRU00205"/>
    </source>
</evidence>
<evidence type="ECO:0000256" key="9">
    <source>
        <dbReference type="ARBA" id="ARBA00023136"/>
    </source>
</evidence>
<keyword evidence="8" id="KW-0443">Lipid metabolism</keyword>
<dbReference type="GO" id="GO:0005789">
    <property type="term" value="C:endoplasmic reticulum membrane"/>
    <property type="evidence" value="ECO:0007669"/>
    <property type="project" value="UniProtKB-SubCell"/>
</dbReference>
<keyword evidence="4" id="KW-0808">Transferase</keyword>
<keyword evidence="5 11" id="KW-0812">Transmembrane</keyword>
<evidence type="ECO:0000256" key="1">
    <source>
        <dbReference type="ARBA" id="ARBA00004477"/>
    </source>
</evidence>
<comment type="pathway">
    <text evidence="2">Lipid metabolism; sphingolipid metabolism.</text>
</comment>
<comment type="pathway">
    <text evidence="3">Sphingolipid metabolism.</text>
</comment>
<feature type="domain" description="TLC" evidence="15">
    <location>
        <begin position="135"/>
        <end position="336"/>
    </location>
</feature>
<dbReference type="PANTHER" id="PTHR12560">
    <property type="entry name" value="LONGEVITY ASSURANCE FACTOR 1 LAG1"/>
    <property type="match status" value="1"/>
</dbReference>
<dbReference type="InterPro" id="IPR009057">
    <property type="entry name" value="Homeodomain-like_sf"/>
</dbReference>
<keyword evidence="9 11" id="KW-0472">Membrane</keyword>
<dbReference type="PIRSF" id="PIRSF005225">
    <property type="entry name" value="LAG1_LAC1"/>
    <property type="match status" value="1"/>
</dbReference>
<dbReference type="UniPathway" id="UPA00222"/>
<dbReference type="GO" id="GO:0046513">
    <property type="term" value="P:ceramide biosynthetic process"/>
    <property type="evidence" value="ECO:0007669"/>
    <property type="project" value="InterPro"/>
</dbReference>
<organism evidence="16 17">
    <name type="scientific">Opisthorchis felineus</name>
    <dbReference type="NCBI Taxonomy" id="147828"/>
    <lineage>
        <taxon>Eukaryota</taxon>
        <taxon>Metazoa</taxon>
        <taxon>Spiralia</taxon>
        <taxon>Lophotrochozoa</taxon>
        <taxon>Platyhelminthes</taxon>
        <taxon>Trematoda</taxon>
        <taxon>Digenea</taxon>
        <taxon>Opisthorchiida</taxon>
        <taxon>Opisthorchiata</taxon>
        <taxon>Opisthorchiidae</taxon>
        <taxon>Opisthorchis</taxon>
    </lineage>
</organism>
<keyword evidence="7 13" id="KW-1133">Transmembrane helix</keyword>
<dbReference type="InterPro" id="IPR006634">
    <property type="entry name" value="TLC-dom"/>
</dbReference>
<gene>
    <name evidence="16" type="ORF">CRM22_000577</name>
</gene>
<dbReference type="GO" id="GO:0050291">
    <property type="term" value="F:sphingosine N-acyltransferase activity"/>
    <property type="evidence" value="ECO:0007669"/>
    <property type="project" value="InterPro"/>
</dbReference>
<keyword evidence="6" id="KW-0256">Endoplasmic reticulum</keyword>
<feature type="domain" description="Homeobox" evidence="14">
    <location>
        <begin position="89"/>
        <end position="132"/>
    </location>
</feature>
<evidence type="ECO:0000256" key="4">
    <source>
        <dbReference type="ARBA" id="ARBA00022679"/>
    </source>
</evidence>
<dbReference type="PANTHER" id="PTHR12560:SF0">
    <property type="entry name" value="LD18904P"/>
    <property type="match status" value="1"/>
</dbReference>
<evidence type="ECO:0000259" key="15">
    <source>
        <dbReference type="PROSITE" id="PS50922"/>
    </source>
</evidence>
<feature type="transmembrane region" description="Helical" evidence="13">
    <location>
        <begin position="306"/>
        <end position="332"/>
    </location>
</feature>
<comment type="caution">
    <text evidence="16">The sequence shown here is derived from an EMBL/GenBank/DDBJ whole genome shotgun (WGS) entry which is preliminary data.</text>
</comment>
<dbReference type="PROSITE" id="PS50071">
    <property type="entry name" value="HOMEOBOX_2"/>
    <property type="match status" value="1"/>
</dbReference>
<evidence type="ECO:0000256" key="8">
    <source>
        <dbReference type="ARBA" id="ARBA00023098"/>
    </source>
</evidence>
<dbReference type="SMART" id="SM00724">
    <property type="entry name" value="TLC"/>
    <property type="match status" value="1"/>
</dbReference>
<dbReference type="OrthoDB" id="537032at2759"/>
<evidence type="ECO:0000256" key="7">
    <source>
        <dbReference type="ARBA" id="ARBA00022989"/>
    </source>
</evidence>
<evidence type="ECO:0000259" key="14">
    <source>
        <dbReference type="PROSITE" id="PS50071"/>
    </source>
</evidence>
<evidence type="ECO:0008006" key="18">
    <source>
        <dbReference type="Google" id="ProtNLM"/>
    </source>
</evidence>
<evidence type="ECO:0000256" key="5">
    <source>
        <dbReference type="ARBA" id="ARBA00022692"/>
    </source>
</evidence>
<dbReference type="SUPFAM" id="SSF46689">
    <property type="entry name" value="Homeodomain-like"/>
    <property type="match status" value="1"/>
</dbReference>
<dbReference type="GO" id="GO:0005634">
    <property type="term" value="C:nucleus"/>
    <property type="evidence" value="ECO:0007669"/>
    <property type="project" value="UniProtKB-SubCell"/>
</dbReference>
<feature type="transmembrane region" description="Helical" evidence="13">
    <location>
        <begin position="48"/>
        <end position="70"/>
    </location>
</feature>
<evidence type="ECO:0000256" key="3">
    <source>
        <dbReference type="ARBA" id="ARBA00004991"/>
    </source>
</evidence>
<evidence type="ECO:0000313" key="16">
    <source>
        <dbReference type="EMBL" id="TGZ75091.1"/>
    </source>
</evidence>
<dbReference type="AlphaFoldDB" id="A0A4S2MEF1"/>
<name>A0A4S2MEF1_OPIFE</name>
<proteinExistence type="predicted"/>
<dbReference type="Proteomes" id="UP000308267">
    <property type="component" value="Unassembled WGS sequence"/>
</dbReference>
<dbReference type="GO" id="GO:0003677">
    <property type="term" value="F:DNA binding"/>
    <property type="evidence" value="ECO:0007669"/>
    <property type="project" value="UniProtKB-UniRule"/>
</dbReference>
<dbReference type="Pfam" id="PF00046">
    <property type="entry name" value="Homeodomain"/>
    <property type="match status" value="1"/>
</dbReference>
<evidence type="ECO:0000256" key="10">
    <source>
        <dbReference type="PROSITE-ProRule" id="PRU00108"/>
    </source>
</evidence>
<keyword evidence="10 12" id="KW-0238">DNA-binding</keyword>
<evidence type="ECO:0000313" key="17">
    <source>
        <dbReference type="Proteomes" id="UP000308267"/>
    </source>
</evidence>
<feature type="DNA-binding region" description="Homeobox" evidence="10">
    <location>
        <begin position="91"/>
        <end position="133"/>
    </location>
</feature>
<dbReference type="SMART" id="SM00389">
    <property type="entry name" value="HOX"/>
    <property type="match status" value="1"/>
</dbReference>
<dbReference type="STRING" id="147828.A0A4S2MEF1"/>
<dbReference type="Gene3D" id="1.10.10.60">
    <property type="entry name" value="Homeodomain-like"/>
    <property type="match status" value="1"/>
</dbReference>
<comment type="subcellular location">
    <subcellularLocation>
        <location evidence="1">Endoplasmic reticulum membrane</location>
        <topology evidence="1">Multi-pass membrane protein</topology>
    </subcellularLocation>
    <subcellularLocation>
        <location evidence="10 12">Nucleus</location>
    </subcellularLocation>
</comment>
<evidence type="ECO:0000256" key="12">
    <source>
        <dbReference type="RuleBase" id="RU000682"/>
    </source>
</evidence>
<keyword evidence="17" id="KW-1185">Reference proteome</keyword>